<protein>
    <submittedName>
        <fullName evidence="1">Uncharacterized protein</fullName>
    </submittedName>
</protein>
<evidence type="ECO:0000313" key="1">
    <source>
        <dbReference type="EMBL" id="MBT3141611.1"/>
    </source>
</evidence>
<accession>A0ABS5WRD2</accession>
<proteinExistence type="predicted"/>
<keyword evidence="2" id="KW-1185">Reference proteome</keyword>
<organism evidence="1 2">
    <name type="scientific">Falsiruegeria litorea</name>
    <dbReference type="NCBI Taxonomy" id="1280831"/>
    <lineage>
        <taxon>Bacteria</taxon>
        <taxon>Pseudomonadati</taxon>
        <taxon>Pseudomonadota</taxon>
        <taxon>Alphaproteobacteria</taxon>
        <taxon>Rhodobacterales</taxon>
        <taxon>Roseobacteraceae</taxon>
        <taxon>Falsiruegeria</taxon>
    </lineage>
</organism>
<reference evidence="1 2" key="1">
    <citation type="submission" date="2021-05" db="EMBL/GenBank/DDBJ databases">
        <title>Draft genomes of marine bacteria isolated from model chitin particles.</title>
        <authorList>
            <person name="Datta M.S."/>
            <person name="Schwartzman J.A."/>
            <person name="Cordero O."/>
        </authorList>
    </citation>
    <scope>NUCLEOTIDE SEQUENCE [LARGE SCALE GENOMIC DNA]</scope>
    <source>
        <strain evidence="1 2">4E07</strain>
    </source>
</reference>
<sequence>MTKITHHAKVLFTVNKPVRVVGHMQHPAMQAYGLWLHTQEIGWRCMIV</sequence>
<dbReference type="EMBL" id="JAHHDY010000012">
    <property type="protein sequence ID" value="MBT3141611.1"/>
    <property type="molecule type" value="Genomic_DNA"/>
</dbReference>
<dbReference type="Proteomes" id="UP000763802">
    <property type="component" value="Unassembled WGS sequence"/>
</dbReference>
<comment type="caution">
    <text evidence="1">The sequence shown here is derived from an EMBL/GenBank/DDBJ whole genome shotgun (WGS) entry which is preliminary data.</text>
</comment>
<dbReference type="RefSeq" id="WP_181824728.1">
    <property type="nucleotide sequence ID" value="NZ_JAHHDY010000012.1"/>
</dbReference>
<evidence type="ECO:0000313" key="2">
    <source>
        <dbReference type="Proteomes" id="UP000763802"/>
    </source>
</evidence>
<name>A0ABS5WRD2_9RHOB</name>
<gene>
    <name evidence="1" type="ORF">KL867_11140</name>
</gene>